<accession>A0A0B2SLB3</accession>
<keyword evidence="5 10" id="KW-0547">Nucleotide-binding</keyword>
<dbReference type="PROSITE" id="PS51473">
    <property type="entry name" value="GNK2"/>
    <property type="match status" value="2"/>
</dbReference>
<dbReference type="InterPro" id="IPR002902">
    <property type="entry name" value="GNK2"/>
</dbReference>
<keyword evidence="9" id="KW-0325">Glycoprotein</keyword>
<dbReference type="Proteomes" id="UP000053555">
    <property type="component" value="Unassembled WGS sequence"/>
</dbReference>
<evidence type="ECO:0000256" key="1">
    <source>
        <dbReference type="ARBA" id="ARBA00022527"/>
    </source>
</evidence>
<reference evidence="14" key="1">
    <citation type="submission" date="2014-07" db="EMBL/GenBank/DDBJ databases">
        <title>Identification of a novel salt tolerance gene in wild soybean by whole-genome sequencing.</title>
        <authorList>
            <person name="Lam H.-M."/>
            <person name="Qi X."/>
            <person name="Li M.-W."/>
            <person name="Liu X."/>
            <person name="Xie M."/>
            <person name="Ni M."/>
            <person name="Xu X."/>
        </authorList>
    </citation>
    <scope>NUCLEOTIDE SEQUENCE [LARGE SCALE GENOMIC DNA]</scope>
    <source>
        <tissue evidence="14">Root</tissue>
    </source>
</reference>
<dbReference type="FunFam" id="1.10.510.10:FF:000336">
    <property type="entry name" value="Cysteine-rich receptor-like protein kinase 2"/>
    <property type="match status" value="1"/>
</dbReference>
<name>A0A0B2SLB3_GLYSO</name>
<evidence type="ECO:0000256" key="3">
    <source>
        <dbReference type="ARBA" id="ARBA00022729"/>
    </source>
</evidence>
<dbReference type="InterPro" id="IPR011009">
    <property type="entry name" value="Kinase-like_dom_sf"/>
</dbReference>
<evidence type="ECO:0000256" key="5">
    <source>
        <dbReference type="ARBA" id="ARBA00022741"/>
    </source>
</evidence>
<keyword evidence="2 14" id="KW-0808">Transferase</keyword>
<keyword evidence="3 11" id="KW-0732">Signal</keyword>
<dbReference type="PROSITE" id="PS00108">
    <property type="entry name" value="PROTEIN_KINASE_ST"/>
    <property type="match status" value="1"/>
</dbReference>
<evidence type="ECO:0000313" key="14">
    <source>
        <dbReference type="EMBL" id="KHN45755.1"/>
    </source>
</evidence>
<dbReference type="InterPro" id="IPR038408">
    <property type="entry name" value="GNK2_sf"/>
</dbReference>
<feature type="binding site" evidence="10">
    <location>
        <position position="313"/>
    </location>
    <ligand>
        <name>ATP</name>
        <dbReference type="ChEBI" id="CHEBI:30616"/>
    </ligand>
</feature>
<dbReference type="Gene3D" id="3.30.200.20">
    <property type="entry name" value="Phosphorylase Kinase, domain 1"/>
    <property type="match status" value="1"/>
</dbReference>
<dbReference type="PROSITE" id="PS00107">
    <property type="entry name" value="PROTEIN_KINASE_ATP"/>
    <property type="match status" value="1"/>
</dbReference>
<evidence type="ECO:0000259" key="13">
    <source>
        <dbReference type="PROSITE" id="PS51473"/>
    </source>
</evidence>
<dbReference type="PANTHER" id="PTHR47973">
    <property type="entry name" value="CYSTEINE-RICH RECEPTOR-LIKE PROTEIN KINASE 3"/>
    <property type="match status" value="1"/>
</dbReference>
<feature type="domain" description="Gnk2-homologous" evidence="13">
    <location>
        <begin position="138"/>
        <end position="242"/>
    </location>
</feature>
<evidence type="ECO:0000256" key="10">
    <source>
        <dbReference type="PROSITE-ProRule" id="PRU10141"/>
    </source>
</evidence>
<dbReference type="InterPro" id="IPR017441">
    <property type="entry name" value="Protein_kinase_ATP_BS"/>
</dbReference>
<feature type="chain" id="PRO_5002076285" evidence="11">
    <location>
        <begin position="26"/>
        <end position="517"/>
    </location>
</feature>
<evidence type="ECO:0000256" key="2">
    <source>
        <dbReference type="ARBA" id="ARBA00022679"/>
    </source>
</evidence>
<evidence type="ECO:0000259" key="12">
    <source>
        <dbReference type="PROSITE" id="PS50011"/>
    </source>
</evidence>
<gene>
    <name evidence="14" type="ORF">glysoja_045701</name>
</gene>
<dbReference type="EC" id="2.7.11.1" evidence="14"/>
<dbReference type="EMBL" id="KN641801">
    <property type="protein sequence ID" value="KHN45755.1"/>
    <property type="molecule type" value="Genomic_DNA"/>
</dbReference>
<dbReference type="PROSITE" id="PS50011">
    <property type="entry name" value="PROTEIN_KINASE_DOM"/>
    <property type="match status" value="1"/>
</dbReference>
<dbReference type="Gene3D" id="1.10.510.10">
    <property type="entry name" value="Transferase(Phosphotransferase) domain 1"/>
    <property type="match status" value="1"/>
</dbReference>
<proteinExistence type="predicted"/>
<keyword evidence="6 14" id="KW-0418">Kinase</keyword>
<dbReference type="Gene3D" id="3.30.430.20">
    <property type="entry name" value="Gnk2 domain, C-X8-C-X2-C motif"/>
    <property type="match status" value="2"/>
</dbReference>
<feature type="domain" description="Protein kinase" evidence="12">
    <location>
        <begin position="284"/>
        <end position="517"/>
    </location>
</feature>
<keyword evidence="7 10" id="KW-0067">ATP-binding</keyword>
<keyword evidence="1" id="KW-0723">Serine/threonine-protein kinase</keyword>
<evidence type="ECO:0000256" key="11">
    <source>
        <dbReference type="SAM" id="SignalP"/>
    </source>
</evidence>
<dbReference type="InterPro" id="IPR052059">
    <property type="entry name" value="CR_Ser/Thr_kinase"/>
</dbReference>
<dbReference type="SUPFAM" id="SSF56112">
    <property type="entry name" value="Protein kinase-like (PK-like)"/>
    <property type="match status" value="1"/>
</dbReference>
<feature type="domain" description="Gnk2-homologous" evidence="13">
    <location>
        <begin position="29"/>
        <end position="132"/>
    </location>
</feature>
<dbReference type="GO" id="GO:0005524">
    <property type="term" value="F:ATP binding"/>
    <property type="evidence" value="ECO:0007669"/>
    <property type="project" value="UniProtKB-UniRule"/>
</dbReference>
<protein>
    <submittedName>
        <fullName evidence="14">Cysteine-rich receptor-like protein kinase 2</fullName>
        <ecNumber evidence="14">2.7.11.1</ecNumber>
    </submittedName>
</protein>
<evidence type="ECO:0000256" key="4">
    <source>
        <dbReference type="ARBA" id="ARBA00022737"/>
    </source>
</evidence>
<dbReference type="Pfam" id="PF01657">
    <property type="entry name" value="Stress-antifung"/>
    <property type="match status" value="2"/>
</dbReference>
<keyword evidence="8 14" id="KW-0675">Receptor</keyword>
<dbReference type="Pfam" id="PF00069">
    <property type="entry name" value="Pkinase"/>
    <property type="match status" value="1"/>
</dbReference>
<dbReference type="FunFam" id="3.30.200.20:FF:000177">
    <property type="entry name" value="Cysteine-rich receptor-like protein kinase 2"/>
    <property type="match status" value="1"/>
</dbReference>
<dbReference type="FunFam" id="3.30.430.20:FF:000017">
    <property type="entry name" value="Cysteine-rich receptor-like protein kinase 2"/>
    <property type="match status" value="1"/>
</dbReference>
<feature type="signal peptide" evidence="11">
    <location>
        <begin position="1"/>
        <end position="25"/>
    </location>
</feature>
<dbReference type="FunFam" id="3.30.430.20:FF:000014">
    <property type="entry name" value="Cysteine-rich receptor-like protein kinase 2"/>
    <property type="match status" value="1"/>
</dbReference>
<dbReference type="InterPro" id="IPR000719">
    <property type="entry name" value="Prot_kinase_dom"/>
</dbReference>
<dbReference type="CDD" id="cd23509">
    <property type="entry name" value="Gnk2-like"/>
    <property type="match status" value="2"/>
</dbReference>
<dbReference type="GO" id="GO:0004674">
    <property type="term" value="F:protein serine/threonine kinase activity"/>
    <property type="evidence" value="ECO:0007669"/>
    <property type="project" value="UniProtKB-KW"/>
</dbReference>
<organism evidence="14">
    <name type="scientific">Glycine soja</name>
    <name type="common">Wild soybean</name>
    <dbReference type="NCBI Taxonomy" id="3848"/>
    <lineage>
        <taxon>Eukaryota</taxon>
        <taxon>Viridiplantae</taxon>
        <taxon>Streptophyta</taxon>
        <taxon>Embryophyta</taxon>
        <taxon>Tracheophyta</taxon>
        <taxon>Spermatophyta</taxon>
        <taxon>Magnoliopsida</taxon>
        <taxon>eudicotyledons</taxon>
        <taxon>Gunneridae</taxon>
        <taxon>Pentapetalae</taxon>
        <taxon>rosids</taxon>
        <taxon>fabids</taxon>
        <taxon>Fabales</taxon>
        <taxon>Fabaceae</taxon>
        <taxon>Papilionoideae</taxon>
        <taxon>50 kb inversion clade</taxon>
        <taxon>NPAAA clade</taxon>
        <taxon>indigoferoid/millettioid clade</taxon>
        <taxon>Phaseoleae</taxon>
        <taxon>Glycine</taxon>
        <taxon>Glycine subgen. Soja</taxon>
    </lineage>
</organism>
<dbReference type="SMART" id="SM00220">
    <property type="entry name" value="S_TKc"/>
    <property type="match status" value="1"/>
</dbReference>
<dbReference type="AlphaFoldDB" id="A0A0B2SLB3"/>
<keyword evidence="4" id="KW-0677">Repeat</keyword>
<sequence length="517" mass="57453">MVQLKLVALTLLVLWSWWSFEGAVGDPQLFLLKWECSVVTVHDLFNFNQNLNASLADLRAQISNQSKHFATAQSTSGADPVYAMFQCRNYLSFTDCATCFAAAAARIHNCSTGNGAHVVYDGCILRYENNEFLDQNINSISHTICGNETADESTAFGEVGQQVLMDLQIATPKISSYFTATKTQVAGVTIYAIAQCAETLTQDTCSNCLSIAQSGIQDCLPDTNGRGVNPPVCFMRYSETPFFADNQTTFISPFLKQGTIMGATELKGPIKYKYNDLKAATKKFSEKNKLGEGGFGAVYKGAMKNGKDVAVKKLNIPGNSSKIDDLFEREVMLISNVHHKNLVQLLGYCSKGQQRILVYEYMANTSLDKFVFGRRKGSLNWKQRYDIILGIARGLTYLHEEFHVCIIHRDIKSSNILLDEQLQPKISDFGLVKLLPGDQSHLSTRVVGTLGYIAPEYVLHGQLSEKADTYSFGIVVLEIISGQKSTDVKVDDDDNEEYLLRQASKLYEQGMVFEFVD</sequence>
<evidence type="ECO:0000256" key="8">
    <source>
        <dbReference type="ARBA" id="ARBA00023170"/>
    </source>
</evidence>
<dbReference type="InterPro" id="IPR008271">
    <property type="entry name" value="Ser/Thr_kinase_AS"/>
</dbReference>
<evidence type="ECO:0000256" key="7">
    <source>
        <dbReference type="ARBA" id="ARBA00022840"/>
    </source>
</evidence>
<evidence type="ECO:0000256" key="6">
    <source>
        <dbReference type="ARBA" id="ARBA00022777"/>
    </source>
</evidence>
<evidence type="ECO:0000256" key="9">
    <source>
        <dbReference type="ARBA" id="ARBA00023180"/>
    </source>
</evidence>